<feature type="transmembrane region" description="Helical" evidence="1">
    <location>
        <begin position="167"/>
        <end position="187"/>
    </location>
</feature>
<feature type="transmembrane region" description="Helical" evidence="1">
    <location>
        <begin position="54"/>
        <end position="76"/>
    </location>
</feature>
<sequence length="232" mass="23827">MNRSFLSPGRRRIAAACLVLAPLLFTTAEFLTPQSDGTPGELLDALAAAGPTATMGLAATLLSSLLFVPGLFGLLSRPMRRGTAIADAGLALLYYGLVANVALVGLNVMFVAMADPAMDRVAMVALFERMTHETTIVIPLLAGHYLMAAGALLLGLGLWRGGVGPRWAAVAVGLAGVTDALLGSVGLEEVGSVVSNALLVCGFVAYAWLLLHERAEAPIENAAAMPAATMAG</sequence>
<keyword evidence="1" id="KW-0472">Membrane</keyword>
<evidence type="ECO:0000256" key="1">
    <source>
        <dbReference type="SAM" id="Phobius"/>
    </source>
</evidence>
<protein>
    <recommendedName>
        <fullName evidence="4">DUF4386 family protein</fullName>
    </recommendedName>
</protein>
<dbReference type="AlphaFoldDB" id="A0A1G6HER5"/>
<accession>A0A1G6HER5</accession>
<organism evidence="2 3">
    <name type="scientific">Raineyella antarctica</name>
    <dbReference type="NCBI Taxonomy" id="1577474"/>
    <lineage>
        <taxon>Bacteria</taxon>
        <taxon>Bacillati</taxon>
        <taxon>Actinomycetota</taxon>
        <taxon>Actinomycetes</taxon>
        <taxon>Propionibacteriales</taxon>
        <taxon>Propionibacteriaceae</taxon>
        <taxon>Raineyella</taxon>
    </lineage>
</organism>
<proteinExistence type="predicted"/>
<keyword evidence="1" id="KW-1133">Transmembrane helix</keyword>
<feature type="transmembrane region" description="Helical" evidence="1">
    <location>
        <begin position="134"/>
        <end position="155"/>
    </location>
</feature>
<reference evidence="2 3" key="1">
    <citation type="submission" date="2016-06" db="EMBL/GenBank/DDBJ databases">
        <authorList>
            <person name="Olsen C.W."/>
            <person name="Carey S."/>
            <person name="Hinshaw L."/>
            <person name="Karasin A.I."/>
        </authorList>
    </citation>
    <scope>NUCLEOTIDE SEQUENCE [LARGE SCALE GENOMIC DNA]</scope>
    <source>
        <strain evidence="2 3">LZ-22</strain>
    </source>
</reference>
<keyword evidence="3" id="KW-1185">Reference proteome</keyword>
<dbReference type="STRING" id="1577474.GA0111570_10967"/>
<feature type="transmembrane region" description="Helical" evidence="1">
    <location>
        <begin position="193"/>
        <end position="211"/>
    </location>
</feature>
<name>A0A1G6HER5_9ACTN</name>
<gene>
    <name evidence="2" type="ORF">GA0111570_10967</name>
</gene>
<evidence type="ECO:0000313" key="3">
    <source>
        <dbReference type="Proteomes" id="UP000199086"/>
    </source>
</evidence>
<dbReference type="Proteomes" id="UP000199086">
    <property type="component" value="Unassembled WGS sequence"/>
</dbReference>
<evidence type="ECO:0000313" key="2">
    <source>
        <dbReference type="EMBL" id="SDB92752.1"/>
    </source>
</evidence>
<dbReference type="EMBL" id="FMYF01000009">
    <property type="protein sequence ID" value="SDB92752.1"/>
    <property type="molecule type" value="Genomic_DNA"/>
</dbReference>
<keyword evidence="1" id="KW-0812">Transmembrane</keyword>
<evidence type="ECO:0008006" key="4">
    <source>
        <dbReference type="Google" id="ProtNLM"/>
    </source>
</evidence>
<feature type="transmembrane region" description="Helical" evidence="1">
    <location>
        <begin position="88"/>
        <end position="114"/>
    </location>
</feature>
<dbReference type="RefSeq" id="WP_175557485.1">
    <property type="nucleotide sequence ID" value="NZ_FMYF01000009.1"/>
</dbReference>